<dbReference type="SMART" id="SM00434">
    <property type="entry name" value="TOP4c"/>
    <property type="match status" value="1"/>
</dbReference>
<dbReference type="PROSITE" id="PS52040">
    <property type="entry name" value="TOPO_IIA"/>
    <property type="match status" value="1"/>
</dbReference>
<feature type="domain" description="Topo IIA-type catalytic" evidence="8">
    <location>
        <begin position="41"/>
        <end position="503"/>
    </location>
</feature>
<dbReference type="PANTHER" id="PTHR43493">
    <property type="entry name" value="DNA GYRASE/TOPOISOMERASE SUBUNIT A"/>
    <property type="match status" value="1"/>
</dbReference>
<evidence type="ECO:0000256" key="7">
    <source>
        <dbReference type="SAM" id="Coils"/>
    </source>
</evidence>
<dbReference type="InterPro" id="IPR050220">
    <property type="entry name" value="Type_II_DNA_Topoisomerases"/>
</dbReference>
<evidence type="ECO:0000313" key="10">
    <source>
        <dbReference type="Proteomes" id="UP000070539"/>
    </source>
</evidence>
<dbReference type="SUPFAM" id="SSF101904">
    <property type="entry name" value="GyrA/ParC C-terminal domain-like"/>
    <property type="match status" value="1"/>
</dbReference>
<dbReference type="InterPro" id="IPR013757">
    <property type="entry name" value="Topo_IIA_A_a_sf"/>
</dbReference>
<reference evidence="9 10" key="1">
    <citation type="submission" date="2016-01" db="EMBL/GenBank/DDBJ databases">
        <title>Genome sequence of Clostridium neopropionicum X4, DSM-3847.</title>
        <authorList>
            <person name="Poehlein A."/>
            <person name="Beck M.H."/>
            <person name="Bengelsdorf F.R."/>
            <person name="Daniel R."/>
            <person name="Duerre P."/>
        </authorList>
    </citation>
    <scope>NUCLEOTIDE SEQUENCE [LARGE SCALE GENOMIC DNA]</scope>
    <source>
        <strain evidence="9 10">DSM-3847</strain>
    </source>
</reference>
<dbReference type="Gene3D" id="3.30.1360.40">
    <property type="match status" value="1"/>
</dbReference>
<dbReference type="SUPFAM" id="SSF56719">
    <property type="entry name" value="Type II DNA topoisomerase"/>
    <property type="match status" value="1"/>
</dbReference>
<dbReference type="STRING" id="36847.CLNEO_14470"/>
<dbReference type="InterPro" id="IPR013758">
    <property type="entry name" value="Topo_IIA_A/C_ab"/>
</dbReference>
<dbReference type="Gene3D" id="2.120.10.90">
    <property type="entry name" value="DNA gyrase/topoisomerase IV, subunit A, C-terminal"/>
    <property type="match status" value="1"/>
</dbReference>
<keyword evidence="4 6" id="KW-0238">DNA-binding</keyword>
<feature type="coiled-coil region" evidence="7">
    <location>
        <begin position="439"/>
        <end position="466"/>
    </location>
</feature>
<dbReference type="PATRIC" id="fig|36847.3.peg.1685"/>
<dbReference type="InterPro" id="IPR013760">
    <property type="entry name" value="Topo_IIA-like_dom_sf"/>
</dbReference>
<evidence type="ECO:0000259" key="8">
    <source>
        <dbReference type="PROSITE" id="PS52040"/>
    </source>
</evidence>
<evidence type="ECO:0000256" key="6">
    <source>
        <dbReference type="PROSITE-ProRule" id="PRU01384"/>
    </source>
</evidence>
<accession>A0A136WEF6</accession>
<dbReference type="Gene3D" id="1.10.268.10">
    <property type="entry name" value="Topoisomerase, domain 3"/>
    <property type="match status" value="1"/>
</dbReference>
<evidence type="ECO:0000256" key="5">
    <source>
        <dbReference type="ARBA" id="ARBA00023235"/>
    </source>
</evidence>
<comment type="similarity">
    <text evidence="2">Belongs to the type II topoisomerase GyrA/ParC subunit family.</text>
</comment>
<organism evidence="9 10">
    <name type="scientific">Anaerotignum neopropionicum</name>
    <dbReference type="NCBI Taxonomy" id="36847"/>
    <lineage>
        <taxon>Bacteria</taxon>
        <taxon>Bacillati</taxon>
        <taxon>Bacillota</taxon>
        <taxon>Clostridia</taxon>
        <taxon>Lachnospirales</taxon>
        <taxon>Anaerotignaceae</taxon>
        <taxon>Anaerotignum</taxon>
    </lineage>
</organism>
<evidence type="ECO:0000256" key="4">
    <source>
        <dbReference type="ARBA" id="ARBA00023125"/>
    </source>
</evidence>
<dbReference type="EMBL" id="LRVM01000004">
    <property type="protein sequence ID" value="KXL52906.1"/>
    <property type="molecule type" value="Genomic_DNA"/>
</dbReference>
<keyword evidence="10" id="KW-1185">Reference proteome</keyword>
<gene>
    <name evidence="9" type="primary">gyrA_2</name>
    <name evidence="9" type="ORF">CLNEO_14470</name>
</gene>
<dbReference type="GO" id="GO:0006265">
    <property type="term" value="P:DNA topological change"/>
    <property type="evidence" value="ECO:0007669"/>
    <property type="project" value="UniProtKB-UniRule"/>
</dbReference>
<sequence length="746" mass="84982">MAKKKTTSTEAKEIFIQEQPITQTLELNYMPYAMSVIVSRAIPEIDGFKPSHRKLLYTMYLMNLLKGDRTKSSNVVGQTMKLNPHGDGAIYETLVRLTEGNGALLVPFVDSKGNFGKQYSKDMAYAAPRYTEVKLGTICGEIFGDIDKNTVDFADNYDGTIKEPTLLPTTFPNILANPNLGIAVGMASSICSFNLSELCEATIQYIKDDSIDLCDHLPAPDFSTGGELIYNRKDLEQIYKTGRGSFKVRAKYRFDKKNSCIEVYEIPYTTNIESIIDKILLLVKNGKIRDITDIRDETDLNGLKITLDIKRNTNPELLMHKLFSLTPLSDSFSCNFNLLIQGKPMTLGVGDILKYWVEFRLESIRRQLAFDINKKEEKYHLLMGLSKILMDIDKAIAIIRNTEQESMVVPNLMSGFEIDQIQGEYIAEIKLRNINKEYILRRIEELKTLAEEIQDLKDTLKSEGKIRNIICKQLKNVQKKYGKPRKTEIVQEEAVVTITKDDLIEDYGVKLFLTEENYFKKIPLASLRSAGEQKLKEEDKILSELETTNRSEILFFSDQYNVYKMKVSDIADTKASVLGDYLPNLLGMDADEKIIYMTTTTDYVGFMVFFFENGKAAKVQLSAYATKMNRRKLVNAYSSRAKLVYLEKLEKDADYILMRNNDKATLLNTEMIPINATKNASGIQIYTLKKNSQISAVFKPETFISENIEYYRTKKIPSTGHFIQEKDKTANGLQVQLSLGREELNP</sequence>
<dbReference type="InterPro" id="IPR002205">
    <property type="entry name" value="Topo_IIA_dom_A"/>
</dbReference>
<comment type="catalytic activity">
    <reaction evidence="1 6">
        <text>ATP-dependent breakage, passage and rejoining of double-stranded DNA.</text>
        <dbReference type="EC" id="5.6.2.2"/>
    </reaction>
</comment>
<evidence type="ECO:0000256" key="3">
    <source>
        <dbReference type="ARBA" id="ARBA00023029"/>
    </source>
</evidence>
<name>A0A136WEF6_9FIRM</name>
<feature type="active site" description="O-(5'-phospho-DNA)-tyrosine intermediate" evidence="6">
    <location>
        <position position="130"/>
    </location>
</feature>
<dbReference type="GO" id="GO:0034335">
    <property type="term" value="F:DNA negative supercoiling activity"/>
    <property type="evidence" value="ECO:0007669"/>
    <property type="project" value="UniProtKB-ARBA"/>
</dbReference>
<evidence type="ECO:0000256" key="2">
    <source>
        <dbReference type="ARBA" id="ARBA00008263"/>
    </source>
</evidence>
<dbReference type="AlphaFoldDB" id="A0A136WEF6"/>
<dbReference type="PANTHER" id="PTHR43493:SF5">
    <property type="entry name" value="DNA GYRASE SUBUNIT A, CHLOROPLASTIC_MITOCHONDRIAL"/>
    <property type="match status" value="1"/>
</dbReference>
<keyword evidence="3 6" id="KW-0799">Topoisomerase</keyword>
<dbReference type="GO" id="GO:0009330">
    <property type="term" value="C:DNA topoisomerase type II (double strand cut, ATP-hydrolyzing) complex"/>
    <property type="evidence" value="ECO:0007669"/>
    <property type="project" value="TreeGrafter"/>
</dbReference>
<dbReference type="GO" id="GO:0005524">
    <property type="term" value="F:ATP binding"/>
    <property type="evidence" value="ECO:0007669"/>
    <property type="project" value="InterPro"/>
</dbReference>
<dbReference type="GO" id="GO:0005737">
    <property type="term" value="C:cytoplasm"/>
    <property type="evidence" value="ECO:0007669"/>
    <property type="project" value="TreeGrafter"/>
</dbReference>
<dbReference type="EC" id="5.99.1.3" evidence="9"/>
<dbReference type="Pfam" id="PF00521">
    <property type="entry name" value="DNA_topoisoIV"/>
    <property type="match status" value="1"/>
</dbReference>
<evidence type="ECO:0000256" key="1">
    <source>
        <dbReference type="ARBA" id="ARBA00000185"/>
    </source>
</evidence>
<proteinExistence type="inferred from homology"/>
<protein>
    <submittedName>
        <fullName evidence="9">DNA gyrase subunit A</fullName>
        <ecNumber evidence="9">5.99.1.3</ecNumber>
    </submittedName>
</protein>
<dbReference type="Gene3D" id="3.90.199.10">
    <property type="entry name" value="Topoisomerase II, domain 5"/>
    <property type="match status" value="1"/>
</dbReference>
<comment type="caution">
    <text evidence="9">The sequence shown here is derived from an EMBL/GenBank/DDBJ whole genome shotgun (WGS) entry which is preliminary data.</text>
</comment>
<keyword evidence="7" id="KW-0175">Coiled coil</keyword>
<dbReference type="RefSeq" id="WP_066086714.1">
    <property type="nucleotide sequence ID" value="NZ_LRVM01000004.1"/>
</dbReference>
<dbReference type="OrthoDB" id="9806486at2"/>
<dbReference type="Proteomes" id="UP000070539">
    <property type="component" value="Unassembled WGS sequence"/>
</dbReference>
<evidence type="ECO:0000313" key="9">
    <source>
        <dbReference type="EMBL" id="KXL52906.1"/>
    </source>
</evidence>
<dbReference type="GO" id="GO:0003677">
    <property type="term" value="F:DNA binding"/>
    <property type="evidence" value="ECO:0007669"/>
    <property type="project" value="UniProtKB-UniRule"/>
</dbReference>
<dbReference type="InterPro" id="IPR035516">
    <property type="entry name" value="Gyrase/topoIV_suA_C"/>
</dbReference>
<keyword evidence="5 6" id="KW-0413">Isomerase</keyword>